<keyword evidence="3" id="KW-0472">Membrane</keyword>
<comment type="caution">
    <text evidence="7">The sequence shown here is derived from an EMBL/GenBank/DDBJ whole genome shotgun (WGS) entry which is preliminary data.</text>
</comment>
<accession>A0A4R3I1L1</accession>
<gene>
    <name evidence="7" type="ORF">BCF53_11468</name>
</gene>
<dbReference type="InterPro" id="IPR033900">
    <property type="entry name" value="Gram_neg_porin_domain"/>
</dbReference>
<dbReference type="EMBL" id="SLZR01000014">
    <property type="protein sequence ID" value="TCS38903.1"/>
    <property type="molecule type" value="Genomic_DNA"/>
</dbReference>
<dbReference type="RefSeq" id="WP_132702700.1">
    <property type="nucleotide sequence ID" value="NZ_SLZR01000014.1"/>
</dbReference>
<dbReference type="PANTHER" id="PTHR34501:SF2">
    <property type="entry name" value="OUTER MEMBRANE PORIN F-RELATED"/>
    <property type="match status" value="1"/>
</dbReference>
<dbReference type="SUPFAM" id="SSF56935">
    <property type="entry name" value="Porins"/>
    <property type="match status" value="1"/>
</dbReference>
<keyword evidence="2 5" id="KW-0732">Signal</keyword>
<dbReference type="InterPro" id="IPR023614">
    <property type="entry name" value="Porin_dom_sf"/>
</dbReference>
<dbReference type="InterPro" id="IPR050298">
    <property type="entry name" value="Gram-neg_bact_OMP"/>
</dbReference>
<evidence type="ECO:0000256" key="1">
    <source>
        <dbReference type="ARBA" id="ARBA00004571"/>
    </source>
</evidence>
<dbReference type="Proteomes" id="UP000295793">
    <property type="component" value="Unassembled WGS sequence"/>
</dbReference>
<feature type="domain" description="Porin" evidence="6">
    <location>
        <begin position="8"/>
        <end position="308"/>
    </location>
</feature>
<keyword evidence="8" id="KW-1185">Reference proteome</keyword>
<dbReference type="GO" id="GO:0009279">
    <property type="term" value="C:cell outer membrane"/>
    <property type="evidence" value="ECO:0007669"/>
    <property type="project" value="UniProtKB-SubCell"/>
</dbReference>
<feature type="signal peptide" evidence="5">
    <location>
        <begin position="1"/>
        <end position="20"/>
    </location>
</feature>
<feature type="region of interest" description="Disordered" evidence="4">
    <location>
        <begin position="122"/>
        <end position="143"/>
    </location>
</feature>
<feature type="compositionally biased region" description="Basic and acidic residues" evidence="4">
    <location>
        <begin position="125"/>
        <end position="139"/>
    </location>
</feature>
<dbReference type="GO" id="GO:0015288">
    <property type="term" value="F:porin activity"/>
    <property type="evidence" value="ECO:0007669"/>
    <property type="project" value="InterPro"/>
</dbReference>
<feature type="chain" id="PRO_5020839137" evidence="5">
    <location>
        <begin position="21"/>
        <end position="321"/>
    </location>
</feature>
<protein>
    <submittedName>
        <fullName evidence="7">Putative porin</fullName>
    </submittedName>
</protein>
<evidence type="ECO:0000313" key="7">
    <source>
        <dbReference type="EMBL" id="TCS38903.1"/>
    </source>
</evidence>
<dbReference type="Pfam" id="PF13609">
    <property type="entry name" value="Porin_4"/>
    <property type="match status" value="1"/>
</dbReference>
<evidence type="ECO:0000256" key="3">
    <source>
        <dbReference type="ARBA" id="ARBA00023136"/>
    </source>
</evidence>
<name>A0A4R3I1L1_9GAMM</name>
<sequence>MKKLALSVAVAAIAATSVQAKTVYEDDQMSLKLTGEYAFEVVRDTDEDDSVNYKTDNMDLEIHADYNLENGITVFGEMLFEFAGYTEKNDGSYDPLADHWVGFKKGGLEVRYGEQDYAVDDFGIDEQKDADRPERKNDVLGEDDADAKSAEVLVVEYSADSYYLAASVDLPEKSSNVDDLADETDFSFYGEVELGDFTVGAVLGIQDQDGEDGDDAMTSYGASVEYKGIDDLKLGAMIVYNSESEDMAFDTSVEYDISSKFDIAAGVGMYLPEADGEDEITYYYANVDYDFHKDVDGYAEVYGNSDDDQQLGLVIGISLDF</sequence>
<dbReference type="OrthoDB" id="5622917at2"/>
<comment type="subcellular location">
    <subcellularLocation>
        <location evidence="1">Cell outer membrane</location>
        <topology evidence="1">Multi-pass membrane protein</topology>
    </subcellularLocation>
</comment>
<organism evidence="7 8">
    <name type="scientific">Reinekea marinisedimentorum</name>
    <dbReference type="NCBI Taxonomy" id="230495"/>
    <lineage>
        <taxon>Bacteria</taxon>
        <taxon>Pseudomonadati</taxon>
        <taxon>Pseudomonadota</taxon>
        <taxon>Gammaproteobacteria</taxon>
        <taxon>Oceanospirillales</taxon>
        <taxon>Saccharospirillaceae</taxon>
        <taxon>Reinekea</taxon>
    </lineage>
</organism>
<evidence type="ECO:0000256" key="2">
    <source>
        <dbReference type="ARBA" id="ARBA00022729"/>
    </source>
</evidence>
<evidence type="ECO:0000313" key="8">
    <source>
        <dbReference type="Proteomes" id="UP000295793"/>
    </source>
</evidence>
<dbReference type="PANTHER" id="PTHR34501">
    <property type="entry name" value="PROTEIN YDDL-RELATED"/>
    <property type="match status" value="1"/>
</dbReference>
<dbReference type="Gene3D" id="2.40.160.10">
    <property type="entry name" value="Porin"/>
    <property type="match status" value="1"/>
</dbReference>
<evidence type="ECO:0000256" key="4">
    <source>
        <dbReference type="SAM" id="MobiDB-lite"/>
    </source>
</evidence>
<evidence type="ECO:0000256" key="5">
    <source>
        <dbReference type="SAM" id="SignalP"/>
    </source>
</evidence>
<proteinExistence type="predicted"/>
<evidence type="ECO:0000259" key="6">
    <source>
        <dbReference type="Pfam" id="PF13609"/>
    </source>
</evidence>
<reference evidence="7 8" key="1">
    <citation type="submission" date="2019-03" db="EMBL/GenBank/DDBJ databases">
        <title>Genomic Encyclopedia of Archaeal and Bacterial Type Strains, Phase II (KMG-II): from individual species to whole genera.</title>
        <authorList>
            <person name="Goeker M."/>
        </authorList>
    </citation>
    <scope>NUCLEOTIDE SEQUENCE [LARGE SCALE GENOMIC DNA]</scope>
    <source>
        <strain evidence="7 8">DSM 15388</strain>
    </source>
</reference>
<dbReference type="AlphaFoldDB" id="A0A4R3I1L1"/>